<gene>
    <name evidence="13" type="ORF">CK510_09980</name>
</gene>
<dbReference type="Gene3D" id="2.30.30.40">
    <property type="entry name" value="SH3 Domains"/>
    <property type="match status" value="1"/>
</dbReference>
<evidence type="ECO:0000256" key="7">
    <source>
        <dbReference type="PROSITE-ProRule" id="PRU00110"/>
    </source>
</evidence>
<dbReference type="Pfam" id="PF01584">
    <property type="entry name" value="CheW"/>
    <property type="match status" value="1"/>
</dbReference>
<dbReference type="PROSITE" id="PS50109">
    <property type="entry name" value="HIS_KIN"/>
    <property type="match status" value="1"/>
</dbReference>
<dbReference type="SMART" id="SM00260">
    <property type="entry name" value="CheW"/>
    <property type="match status" value="1"/>
</dbReference>
<keyword evidence="5 13" id="KW-0418">Kinase</keyword>
<evidence type="ECO:0000313" key="13">
    <source>
        <dbReference type="EMBL" id="PAX56561.1"/>
    </source>
</evidence>
<evidence type="ECO:0000256" key="8">
    <source>
        <dbReference type="PROSITE-ProRule" id="PRU00169"/>
    </source>
</evidence>
<dbReference type="InterPro" id="IPR051315">
    <property type="entry name" value="Bact_Chemotaxis_CheA"/>
</dbReference>
<dbReference type="CDD" id="cd00088">
    <property type="entry name" value="HPT"/>
    <property type="match status" value="1"/>
</dbReference>
<dbReference type="Gene3D" id="1.20.120.160">
    <property type="entry name" value="HPT domain"/>
    <property type="match status" value="1"/>
</dbReference>
<dbReference type="Gene3D" id="3.30.565.10">
    <property type="entry name" value="Histidine kinase-like ATPase, C-terminal domain"/>
    <property type="match status" value="1"/>
</dbReference>
<feature type="coiled-coil region" evidence="9">
    <location>
        <begin position="397"/>
        <end position="431"/>
    </location>
</feature>
<evidence type="ECO:0000256" key="4">
    <source>
        <dbReference type="ARBA" id="ARBA00022679"/>
    </source>
</evidence>
<keyword evidence="14" id="KW-1185">Reference proteome</keyword>
<sequence length="982" mass="110955">MTNKKELEIKSLFLEEANDHLNTIESVILEVRNNRKIDIQSINNAMRAAHSIKGGAAIMGFEMLSELSHRLEDYFNVLKTKKESLEINVELQSLLLSSLDCLRQILFYYVHENDSYQNISDNSFESLTNNIESIFNKLYEILGDANPEDANSILATEENAQDIIPLIFQTQVEEYLQRLENLLQENSQGLHEEVMTMANELGGLGHMLQIEAFTMVCESVASHLISTDNNSDTITIARLALDTWRNSQNLILTNQIQNLPSSIDLNNLTLNNLNLNNLNLNNLNINAELKSIENYLNSPIFNISNFLEESEDISNVNNDNLNDSRLNDSSYNTPLISTQQRNSNFALNEIAFDTEVEKAIVEKSIVEKTSASENTVRVPVKHLEKINNFSSELTTQRHSINNKLESLNTLIQNLNQTLRSLDLEYRHENRKTSKKAPQQALQSYLAKLHEVAADIRITLTETEQTQRQVNKTAQHLQHSLTQILMRPLADILERFPRALHDLSIEYNKQVELKVTGADTLIERSILDVLQEPLLHILRNAFDHGIEDSEIRIAAAKPKQGLIEITATHCQNRIIITVRDDGRGIGLEKIRQRGLEIGIDATLLAQASDEDILSLIFEPGFSTSKEVSALSGRGVGMDVVRNNLIKIQGEVTVDTKEGKGTAFILSVPFTLSVTRVLLIESQSMLFACPTSAIAEIFLLPDEQIFTIAGKEYLRHQKAILPLIRLSEYLHFNSRGSEFSYKYRCENSYTIKPPAIDAATVLLIKYENQDIAIQVERCWRENEVVIRQVEGNIPLPVGFSSCTIIGDGLVVPVVNLFELLRSSNKLQMNSLPKLESQLEPKLNNLITKQTQIIKEEEELGKRNTNTTNILLIDDSINVRRYLAYTLEKVGYRVEQASDGLNGLAKLQAGLSVQTIICDIDMPRLDGFGFLARIKAQKELKHIPVIILTSKTSERYRQLAIQLGAKAYLNKPYNEYELLKVLSVE</sequence>
<evidence type="ECO:0000259" key="11">
    <source>
        <dbReference type="PROSITE" id="PS50110"/>
    </source>
</evidence>
<dbReference type="PROSITE" id="PS50894">
    <property type="entry name" value="HPT"/>
    <property type="match status" value="1"/>
</dbReference>
<dbReference type="InterPro" id="IPR011006">
    <property type="entry name" value="CheY-like_superfamily"/>
</dbReference>
<dbReference type="InterPro" id="IPR005467">
    <property type="entry name" value="His_kinase_dom"/>
</dbReference>
<dbReference type="InterPro" id="IPR036641">
    <property type="entry name" value="HPT_dom_sf"/>
</dbReference>
<accession>A0A2A2TKK7</accession>
<dbReference type="Gene3D" id="3.40.50.2300">
    <property type="match status" value="1"/>
</dbReference>
<dbReference type="GO" id="GO:0000155">
    <property type="term" value="F:phosphorelay sensor kinase activity"/>
    <property type="evidence" value="ECO:0007669"/>
    <property type="project" value="InterPro"/>
</dbReference>
<dbReference type="InterPro" id="IPR036890">
    <property type="entry name" value="HATPase_C_sf"/>
</dbReference>
<organism evidence="13 14">
    <name type="scientific">Brunnivagina elsteri CCALA 953</name>
    <dbReference type="NCBI Taxonomy" id="987040"/>
    <lineage>
        <taxon>Bacteria</taxon>
        <taxon>Bacillati</taxon>
        <taxon>Cyanobacteriota</taxon>
        <taxon>Cyanophyceae</taxon>
        <taxon>Nostocales</taxon>
        <taxon>Calotrichaceae</taxon>
        <taxon>Brunnivagina</taxon>
    </lineage>
</organism>
<keyword evidence="9" id="KW-0175">Coiled coil</keyword>
<name>A0A2A2TKK7_9CYAN</name>
<evidence type="ECO:0000256" key="3">
    <source>
        <dbReference type="ARBA" id="ARBA00022553"/>
    </source>
</evidence>
<dbReference type="SMART" id="SM00073">
    <property type="entry name" value="HPT"/>
    <property type="match status" value="1"/>
</dbReference>
<reference evidence="13 14" key="1">
    <citation type="submission" date="2017-08" db="EMBL/GenBank/DDBJ databases">
        <title>Draft genome sequence of filamentous cyanobacterium Calothrix elsteri CCALA 953.</title>
        <authorList>
            <person name="Gagunashvili A.N."/>
            <person name="Elster J."/>
            <person name="Andresson O.S."/>
        </authorList>
    </citation>
    <scope>NUCLEOTIDE SEQUENCE [LARGE SCALE GENOMIC DNA]</scope>
    <source>
        <strain evidence="13 14">CCALA 953</strain>
    </source>
</reference>
<dbReference type="InterPro" id="IPR004358">
    <property type="entry name" value="Sig_transdc_His_kin-like_C"/>
</dbReference>
<comment type="catalytic activity">
    <reaction evidence="1">
        <text>ATP + protein L-histidine = ADP + protein N-phospho-L-histidine.</text>
        <dbReference type="EC" id="2.7.13.3"/>
    </reaction>
</comment>
<dbReference type="PANTHER" id="PTHR43395">
    <property type="entry name" value="SENSOR HISTIDINE KINASE CHEA"/>
    <property type="match status" value="1"/>
</dbReference>
<dbReference type="SMART" id="SM01231">
    <property type="entry name" value="H-kinase_dim"/>
    <property type="match status" value="1"/>
</dbReference>
<feature type="modified residue" description="Phosphohistidine" evidence="7">
    <location>
        <position position="50"/>
    </location>
</feature>
<dbReference type="Pfam" id="PF02518">
    <property type="entry name" value="HATPase_c"/>
    <property type="match status" value="1"/>
</dbReference>
<dbReference type="FunFam" id="3.30.565.10:FF:000016">
    <property type="entry name" value="Chemotaxis protein CheA, putative"/>
    <property type="match status" value="1"/>
</dbReference>
<evidence type="ECO:0000256" key="5">
    <source>
        <dbReference type="ARBA" id="ARBA00022777"/>
    </source>
</evidence>
<dbReference type="Pfam" id="PF00072">
    <property type="entry name" value="Response_reg"/>
    <property type="match status" value="1"/>
</dbReference>
<evidence type="ECO:0000313" key="14">
    <source>
        <dbReference type="Proteomes" id="UP000218238"/>
    </source>
</evidence>
<dbReference type="SMART" id="SM00448">
    <property type="entry name" value="REC"/>
    <property type="match status" value="1"/>
</dbReference>
<comment type="caution">
    <text evidence="13">The sequence shown here is derived from an EMBL/GenBank/DDBJ whole genome shotgun (WGS) entry which is preliminary data.</text>
</comment>
<dbReference type="GO" id="GO:0006935">
    <property type="term" value="P:chemotaxis"/>
    <property type="evidence" value="ECO:0007669"/>
    <property type="project" value="InterPro"/>
</dbReference>
<dbReference type="AlphaFoldDB" id="A0A2A2TKK7"/>
<dbReference type="EMBL" id="NTFS01000084">
    <property type="protein sequence ID" value="PAX56561.1"/>
    <property type="molecule type" value="Genomic_DNA"/>
</dbReference>
<dbReference type="InterPro" id="IPR004105">
    <property type="entry name" value="CheA-like_dim"/>
</dbReference>
<dbReference type="OrthoDB" id="9792686at2"/>
<feature type="domain" description="Histidine kinase" evidence="10">
    <location>
        <begin position="395"/>
        <end position="670"/>
    </location>
</feature>
<dbReference type="PANTHER" id="PTHR43395:SF1">
    <property type="entry name" value="CHEMOTAXIS PROTEIN CHEA"/>
    <property type="match status" value="1"/>
</dbReference>
<dbReference type="Pfam" id="PF01627">
    <property type="entry name" value="Hpt"/>
    <property type="match status" value="1"/>
</dbReference>
<dbReference type="SMART" id="SM00387">
    <property type="entry name" value="HATPase_c"/>
    <property type="match status" value="1"/>
</dbReference>
<feature type="modified residue" description="4-aspartylphosphate" evidence="8">
    <location>
        <position position="916"/>
    </location>
</feature>
<dbReference type="InterPro" id="IPR036061">
    <property type="entry name" value="CheW-like_dom_sf"/>
</dbReference>
<feature type="domain" description="HPt" evidence="12">
    <location>
        <begin position="2"/>
        <end position="109"/>
    </location>
</feature>
<evidence type="ECO:0000259" key="12">
    <source>
        <dbReference type="PROSITE" id="PS50894"/>
    </source>
</evidence>
<dbReference type="Proteomes" id="UP000218238">
    <property type="component" value="Unassembled WGS sequence"/>
</dbReference>
<dbReference type="InterPro" id="IPR001789">
    <property type="entry name" value="Sig_transdc_resp-reg_receiver"/>
</dbReference>
<dbReference type="PRINTS" id="PR00344">
    <property type="entry name" value="BCTRLSENSOR"/>
</dbReference>
<keyword evidence="6" id="KW-0902">Two-component regulatory system</keyword>
<dbReference type="SUPFAM" id="SSF50341">
    <property type="entry name" value="CheW-like"/>
    <property type="match status" value="1"/>
</dbReference>
<dbReference type="InterPro" id="IPR003594">
    <property type="entry name" value="HATPase_dom"/>
</dbReference>
<protein>
    <recommendedName>
        <fullName evidence="2">histidine kinase</fullName>
        <ecNumber evidence="2">2.7.13.3</ecNumber>
    </recommendedName>
</protein>
<evidence type="ECO:0000256" key="6">
    <source>
        <dbReference type="ARBA" id="ARBA00023012"/>
    </source>
</evidence>
<keyword evidence="4" id="KW-0808">Transferase</keyword>
<dbReference type="GO" id="GO:0005737">
    <property type="term" value="C:cytoplasm"/>
    <property type="evidence" value="ECO:0007669"/>
    <property type="project" value="InterPro"/>
</dbReference>
<dbReference type="EC" id="2.7.13.3" evidence="2"/>
<evidence type="ECO:0000259" key="10">
    <source>
        <dbReference type="PROSITE" id="PS50109"/>
    </source>
</evidence>
<evidence type="ECO:0000256" key="2">
    <source>
        <dbReference type="ARBA" id="ARBA00012438"/>
    </source>
</evidence>
<evidence type="ECO:0000256" key="9">
    <source>
        <dbReference type="SAM" id="Coils"/>
    </source>
</evidence>
<dbReference type="RefSeq" id="WP_095721554.1">
    <property type="nucleotide sequence ID" value="NZ_NTFS01000084.1"/>
</dbReference>
<feature type="domain" description="Response regulatory" evidence="11">
    <location>
        <begin position="866"/>
        <end position="982"/>
    </location>
</feature>
<dbReference type="PROSITE" id="PS50110">
    <property type="entry name" value="RESPONSE_REGULATORY"/>
    <property type="match status" value="1"/>
</dbReference>
<dbReference type="InterPro" id="IPR008207">
    <property type="entry name" value="Sig_transdc_His_kin_Hpt_dom"/>
</dbReference>
<dbReference type="SUPFAM" id="SSF52172">
    <property type="entry name" value="CheY-like"/>
    <property type="match status" value="1"/>
</dbReference>
<dbReference type="SUPFAM" id="SSF55874">
    <property type="entry name" value="ATPase domain of HSP90 chaperone/DNA topoisomerase II/histidine kinase"/>
    <property type="match status" value="1"/>
</dbReference>
<keyword evidence="3 8" id="KW-0597">Phosphoprotein</keyword>
<dbReference type="InterPro" id="IPR002545">
    <property type="entry name" value="CheW-lke_dom"/>
</dbReference>
<dbReference type="SUPFAM" id="SSF47226">
    <property type="entry name" value="Histidine-containing phosphotransfer domain, HPT domain"/>
    <property type="match status" value="1"/>
</dbReference>
<evidence type="ECO:0000256" key="1">
    <source>
        <dbReference type="ARBA" id="ARBA00000085"/>
    </source>
</evidence>
<proteinExistence type="predicted"/>